<comment type="caution">
    <text evidence="2">The sequence shown here is derived from an EMBL/GenBank/DDBJ whole genome shotgun (WGS) entry which is preliminary data.</text>
</comment>
<accession>A0A4Q7E1Q8</accession>
<evidence type="ECO:0000313" key="3">
    <source>
        <dbReference type="Proteomes" id="UP000292459"/>
    </source>
</evidence>
<gene>
    <name evidence="2" type="ORF">DYY88_20960</name>
</gene>
<dbReference type="PROSITE" id="PS51257">
    <property type="entry name" value="PROKAR_LIPOPROTEIN"/>
    <property type="match status" value="1"/>
</dbReference>
<feature type="chain" id="PRO_5020562810" evidence="1">
    <location>
        <begin position="37"/>
        <end position="218"/>
    </location>
</feature>
<dbReference type="AlphaFoldDB" id="A0A4Q7E1Q8"/>
<keyword evidence="3" id="KW-1185">Reference proteome</keyword>
<protein>
    <submittedName>
        <fullName evidence="2">Uncharacterized protein</fullName>
    </submittedName>
</protein>
<organism evidence="2 3">
    <name type="scientific">Leptolyngbya iicbica LK</name>
    <dbReference type="NCBI Taxonomy" id="2294035"/>
    <lineage>
        <taxon>Bacteria</taxon>
        <taxon>Bacillati</taxon>
        <taxon>Cyanobacteriota</taxon>
        <taxon>Cyanophyceae</taxon>
        <taxon>Leptolyngbyales</taxon>
        <taxon>Leptolyngbyaceae</taxon>
        <taxon>Leptolyngbya group</taxon>
        <taxon>Leptolyngbya</taxon>
        <taxon>Leptolyngbya iicbica</taxon>
    </lineage>
</organism>
<feature type="signal peptide" evidence="1">
    <location>
        <begin position="1"/>
        <end position="36"/>
    </location>
</feature>
<evidence type="ECO:0000313" key="2">
    <source>
        <dbReference type="EMBL" id="RZM75408.1"/>
    </source>
</evidence>
<name>A0A4Q7E1Q8_9CYAN</name>
<evidence type="ECO:0000256" key="1">
    <source>
        <dbReference type="SAM" id="SignalP"/>
    </source>
</evidence>
<dbReference type="EMBL" id="QVFV01000008">
    <property type="protein sequence ID" value="RZM75408.1"/>
    <property type="molecule type" value="Genomic_DNA"/>
</dbReference>
<proteinExistence type="predicted"/>
<reference evidence="2 3" key="1">
    <citation type="submission" date="2018-11" db="EMBL/GenBank/DDBJ databases">
        <title>Whole genome sequencing of an environmental sample.</title>
        <authorList>
            <person name="Sarangi A.N."/>
            <person name="Singh D."/>
            <person name="Tripathy S."/>
        </authorList>
    </citation>
    <scope>NUCLEOTIDE SEQUENCE [LARGE SCALE GENOMIC DNA]</scope>
    <source>
        <strain evidence="2 3">Lakshadweep</strain>
    </source>
</reference>
<keyword evidence="1" id="KW-0732">Signal</keyword>
<sequence>MRTPNVFLYREVVIMKKVFLPLATVGLLLLAGTACTAPETGSEPSETSTESTAPAALLTYDGPAENIPVTAQYPDTMTVMGTGSGEGVGVFFTFTPQGNALDDAEVSVFLPANTSDTGDLMDFITGPNGLIENNGWTLDGSRADTASEFPYPWFEMVFDISTDMEQSGHILIGQAAGQPIQVVVLYPAEMADEFWPAANTVLDSLEFDANLLPITTSE</sequence>
<dbReference type="Proteomes" id="UP000292459">
    <property type="component" value="Unassembled WGS sequence"/>
</dbReference>